<evidence type="ECO:0000256" key="16">
    <source>
        <dbReference type="PIRSR" id="PIRSR600829-2"/>
    </source>
</evidence>
<keyword evidence="13" id="KW-0594">Phospholipid biosynthesis</keyword>
<comment type="cofactor">
    <cofactor evidence="18">
        <name>Mg(2+)</name>
        <dbReference type="ChEBI" id="CHEBI:18420"/>
    </cofactor>
    <text evidence="18">Mn(2+), Zn(2+), Cd(2+) and Co(2+) support activity to lesser extents.</text>
</comment>
<keyword evidence="12 19" id="KW-0472">Membrane</keyword>
<dbReference type="Pfam" id="PF01219">
    <property type="entry name" value="DAGK_prokar"/>
    <property type="match status" value="1"/>
</dbReference>
<keyword evidence="14" id="KW-1208">Phospholipid metabolism</keyword>
<dbReference type="GO" id="GO:0005524">
    <property type="term" value="F:ATP binding"/>
    <property type="evidence" value="ECO:0007669"/>
    <property type="project" value="UniProtKB-KW"/>
</dbReference>
<protein>
    <recommendedName>
        <fullName evidence="22">Diacylglycerol kinase</fullName>
    </recommendedName>
</protein>
<keyword evidence="7 17" id="KW-0547">Nucleotide-binding</keyword>
<evidence type="ECO:0008006" key="22">
    <source>
        <dbReference type="Google" id="ProtNLM"/>
    </source>
</evidence>
<dbReference type="PANTHER" id="PTHR34299:SF1">
    <property type="entry name" value="DIACYLGLYCEROL KINASE"/>
    <property type="match status" value="1"/>
</dbReference>
<dbReference type="STRING" id="1802730.A2591_02625"/>
<dbReference type="CDD" id="cd14265">
    <property type="entry name" value="UDPK_IM_like"/>
    <property type="match status" value="1"/>
</dbReference>
<evidence type="ECO:0000256" key="13">
    <source>
        <dbReference type="ARBA" id="ARBA00023209"/>
    </source>
</evidence>
<evidence type="ECO:0000256" key="6">
    <source>
        <dbReference type="ARBA" id="ARBA00022692"/>
    </source>
</evidence>
<dbReference type="GO" id="GO:0016301">
    <property type="term" value="F:kinase activity"/>
    <property type="evidence" value="ECO:0007669"/>
    <property type="project" value="UniProtKB-KW"/>
</dbReference>
<dbReference type="GO" id="GO:0008654">
    <property type="term" value="P:phospholipid biosynthetic process"/>
    <property type="evidence" value="ECO:0007669"/>
    <property type="project" value="UniProtKB-KW"/>
</dbReference>
<feature type="transmembrane region" description="Helical" evidence="19">
    <location>
        <begin position="38"/>
        <end position="57"/>
    </location>
</feature>
<keyword evidence="11" id="KW-0443">Lipid metabolism</keyword>
<gene>
    <name evidence="20" type="ORF">A2591_02625</name>
</gene>
<keyword evidence="5" id="KW-0808">Transferase</keyword>
<evidence type="ECO:0000256" key="18">
    <source>
        <dbReference type="PIRSR" id="PIRSR600829-4"/>
    </source>
</evidence>
<dbReference type="InterPro" id="IPR036945">
    <property type="entry name" value="DAGK_sf"/>
</dbReference>
<reference evidence="20 21" key="1">
    <citation type="journal article" date="2016" name="Nat. Commun.">
        <title>Thousands of microbial genomes shed light on interconnected biogeochemical processes in an aquifer system.</title>
        <authorList>
            <person name="Anantharaman K."/>
            <person name="Brown C.T."/>
            <person name="Hug L.A."/>
            <person name="Sharon I."/>
            <person name="Castelle C.J."/>
            <person name="Probst A.J."/>
            <person name="Thomas B.C."/>
            <person name="Singh A."/>
            <person name="Wilkins M.J."/>
            <person name="Karaoz U."/>
            <person name="Brodie E.L."/>
            <person name="Williams K.H."/>
            <person name="Hubbard S.S."/>
            <person name="Banfield J.F."/>
        </authorList>
    </citation>
    <scope>NUCLEOTIDE SEQUENCE [LARGE SCALE GENOMIC DNA]</scope>
</reference>
<feature type="active site" description="Proton acceptor" evidence="15">
    <location>
        <position position="76"/>
    </location>
</feature>
<keyword evidence="18" id="KW-0460">Magnesium</keyword>
<feature type="binding site" evidence="18">
    <location>
        <position position="83"/>
    </location>
    <ligand>
        <name>a divalent metal cation</name>
        <dbReference type="ChEBI" id="CHEBI:60240"/>
    </ligand>
</feature>
<sequence length="130" mass="14273">MKQENVLTRKQFSLVKRAKSFEDAGRGVRIFLRSTPNAWIQIALLVMAIMLGAYFEISQTEWVFLVFAGGFVLAAEAFNTAIEIDIDLTSPQYHPFARDIKDVAAGAVLIAATTALIVGILVLGPYLLNV</sequence>
<keyword evidence="18" id="KW-0479">Metal-binding</keyword>
<evidence type="ECO:0000256" key="11">
    <source>
        <dbReference type="ARBA" id="ARBA00023098"/>
    </source>
</evidence>
<keyword evidence="10 19" id="KW-1133">Transmembrane helix</keyword>
<evidence type="ECO:0000313" key="21">
    <source>
        <dbReference type="Proteomes" id="UP000178168"/>
    </source>
</evidence>
<dbReference type="GO" id="GO:0005886">
    <property type="term" value="C:plasma membrane"/>
    <property type="evidence" value="ECO:0007669"/>
    <property type="project" value="UniProtKB-SubCell"/>
</dbReference>
<keyword evidence="3" id="KW-1003">Cell membrane</keyword>
<feature type="binding site" evidence="16">
    <location>
        <position position="76"/>
    </location>
    <ligand>
        <name>substrate</name>
    </ligand>
</feature>
<keyword evidence="8" id="KW-0418">Kinase</keyword>
<evidence type="ECO:0000256" key="14">
    <source>
        <dbReference type="ARBA" id="ARBA00023264"/>
    </source>
</evidence>
<dbReference type="InterPro" id="IPR000829">
    <property type="entry name" value="DAGK"/>
</dbReference>
<feature type="transmembrane region" description="Helical" evidence="19">
    <location>
        <begin position="63"/>
        <end position="82"/>
    </location>
</feature>
<comment type="caution">
    <text evidence="20">The sequence shown here is derived from an EMBL/GenBank/DDBJ whole genome shotgun (WGS) entry which is preliminary data.</text>
</comment>
<evidence type="ECO:0000256" key="9">
    <source>
        <dbReference type="ARBA" id="ARBA00022840"/>
    </source>
</evidence>
<dbReference type="AlphaFoldDB" id="A0A1G2SNZ9"/>
<feature type="binding site" evidence="17">
    <location>
        <position position="83"/>
    </location>
    <ligand>
        <name>ATP</name>
        <dbReference type="ChEBI" id="CHEBI:30616"/>
    </ligand>
</feature>
<evidence type="ECO:0000256" key="15">
    <source>
        <dbReference type="PIRSR" id="PIRSR600829-1"/>
    </source>
</evidence>
<dbReference type="EMBL" id="MHUZ01000002">
    <property type="protein sequence ID" value="OHA86369.1"/>
    <property type="molecule type" value="Genomic_DNA"/>
</dbReference>
<evidence type="ECO:0000256" key="17">
    <source>
        <dbReference type="PIRSR" id="PIRSR600829-3"/>
    </source>
</evidence>
<keyword evidence="4" id="KW-0444">Lipid biosynthesis</keyword>
<organism evidence="20 21">
    <name type="scientific">Candidatus Yonathbacteria bacterium RIFOXYD1_FULL_52_36</name>
    <dbReference type="NCBI Taxonomy" id="1802730"/>
    <lineage>
        <taxon>Bacteria</taxon>
        <taxon>Candidatus Yonathiibacteriota</taxon>
    </lineage>
</organism>
<dbReference type="InterPro" id="IPR033717">
    <property type="entry name" value="UDPK"/>
</dbReference>
<evidence type="ECO:0000256" key="10">
    <source>
        <dbReference type="ARBA" id="ARBA00022989"/>
    </source>
</evidence>
<evidence type="ECO:0000256" key="19">
    <source>
        <dbReference type="SAM" id="Phobius"/>
    </source>
</evidence>
<proteinExistence type="inferred from homology"/>
<evidence type="ECO:0000256" key="7">
    <source>
        <dbReference type="ARBA" id="ARBA00022741"/>
    </source>
</evidence>
<accession>A0A1G2SNZ9</accession>
<keyword evidence="9 17" id="KW-0067">ATP-binding</keyword>
<evidence type="ECO:0000256" key="3">
    <source>
        <dbReference type="ARBA" id="ARBA00022475"/>
    </source>
</evidence>
<evidence type="ECO:0000256" key="4">
    <source>
        <dbReference type="ARBA" id="ARBA00022516"/>
    </source>
</evidence>
<evidence type="ECO:0000256" key="8">
    <source>
        <dbReference type="ARBA" id="ARBA00022777"/>
    </source>
</evidence>
<dbReference type="PANTHER" id="PTHR34299">
    <property type="entry name" value="DIACYLGLYCEROL KINASE"/>
    <property type="match status" value="1"/>
</dbReference>
<dbReference type="GO" id="GO:0046872">
    <property type="term" value="F:metal ion binding"/>
    <property type="evidence" value="ECO:0007669"/>
    <property type="project" value="UniProtKB-KW"/>
</dbReference>
<comment type="similarity">
    <text evidence="2">Belongs to the bacterial diacylglycerol kinase family.</text>
</comment>
<keyword evidence="6 19" id="KW-0812">Transmembrane</keyword>
<name>A0A1G2SNZ9_9BACT</name>
<dbReference type="Gene3D" id="1.10.287.3610">
    <property type="match status" value="1"/>
</dbReference>
<comment type="subcellular location">
    <subcellularLocation>
        <location evidence="1">Cell membrane</location>
        <topology evidence="1">Multi-pass membrane protein</topology>
    </subcellularLocation>
</comment>
<evidence type="ECO:0000256" key="12">
    <source>
        <dbReference type="ARBA" id="ARBA00023136"/>
    </source>
</evidence>
<evidence type="ECO:0000256" key="1">
    <source>
        <dbReference type="ARBA" id="ARBA00004651"/>
    </source>
</evidence>
<feature type="binding site" evidence="17">
    <location>
        <begin position="101"/>
        <end position="102"/>
    </location>
    <ligand>
        <name>ATP</name>
        <dbReference type="ChEBI" id="CHEBI:30616"/>
    </ligand>
</feature>
<evidence type="ECO:0000256" key="5">
    <source>
        <dbReference type="ARBA" id="ARBA00022679"/>
    </source>
</evidence>
<dbReference type="Proteomes" id="UP000178168">
    <property type="component" value="Unassembled WGS sequence"/>
</dbReference>
<evidence type="ECO:0000256" key="2">
    <source>
        <dbReference type="ARBA" id="ARBA00005967"/>
    </source>
</evidence>
<feature type="transmembrane region" description="Helical" evidence="19">
    <location>
        <begin position="103"/>
        <end position="128"/>
    </location>
</feature>
<evidence type="ECO:0000313" key="20">
    <source>
        <dbReference type="EMBL" id="OHA86369.1"/>
    </source>
</evidence>